<dbReference type="InterPro" id="IPR007835">
    <property type="entry name" value="MOFRL"/>
</dbReference>
<sequence>MSEDSASESTPEGVRIRDREEHARSPAHALALNCLAAGIDAAHPRRVVHDSIGLDGETLLIDGSEYDLADYDDIVVLGGGKATATVTVELESILGDRITDGVIVTNDPRDSERVRVETASHPVPDEAGVAGARAVLERARTCGDRTLVLGVITGGASALLPAPAEGIDLSQLQETTTALLEAGATIDEINAVRKHLSAIKGGRLAAALGAEVGGSPDVACLLCSDVVGDDPGTIGSGPLVPDETTFEDAIEVLDRYGLDLPDAIHDRLERGASGEVPETPKPGDPVFDRVSIHLIASSLTACLAARDEGRDSEAIEGADRESIVLSSRVRGEAAEAAISASAVAEEIAASGNPVEAPAVVVSGGETTVSVSESGEGGPNQEFALSAALELDVDGVVVAAVDTDGIDGPTEYAGAIVDAGTVSDAGPISPTEAEGALSSNDVTPVLERASATIETGKTGTNVNDLRVIVIPEDADE</sequence>
<evidence type="ECO:0000259" key="3">
    <source>
        <dbReference type="Pfam" id="PF13660"/>
    </source>
</evidence>
<dbReference type="PANTHER" id="PTHR12227:SF0">
    <property type="entry name" value="GLYCERATE KINASE"/>
    <property type="match status" value="1"/>
</dbReference>
<gene>
    <name evidence="4" type="ORF">ACFQE9_12465</name>
</gene>
<protein>
    <submittedName>
        <fullName evidence="4">Glycerate kinase</fullName>
    </submittedName>
</protein>
<comment type="caution">
    <text evidence="4">The sequence shown here is derived from an EMBL/GenBank/DDBJ whole genome shotgun (WGS) entry which is preliminary data.</text>
</comment>
<feature type="domain" description="MOFRL" evidence="2">
    <location>
        <begin position="359"/>
        <end position="463"/>
    </location>
</feature>
<dbReference type="InterPro" id="IPR037035">
    <property type="entry name" value="GK-like_C_sf"/>
</dbReference>
<dbReference type="InterPro" id="IPR038614">
    <property type="entry name" value="GK_N_sf"/>
</dbReference>
<evidence type="ECO:0000313" key="4">
    <source>
        <dbReference type="EMBL" id="MFC6893411.1"/>
    </source>
</evidence>
<accession>A0ABD5V2L0</accession>
<dbReference type="Pfam" id="PF13660">
    <property type="entry name" value="DUF4147"/>
    <property type="match status" value="1"/>
</dbReference>
<dbReference type="Gene3D" id="3.40.50.10180">
    <property type="entry name" value="Glycerate kinase, MOFRL-like N-terminal domain"/>
    <property type="match status" value="1"/>
</dbReference>
<dbReference type="Pfam" id="PF05161">
    <property type="entry name" value="MOFRL"/>
    <property type="match status" value="1"/>
</dbReference>
<dbReference type="EMBL" id="JBHSXL010000009">
    <property type="protein sequence ID" value="MFC6893411.1"/>
    <property type="molecule type" value="Genomic_DNA"/>
</dbReference>
<dbReference type="InterPro" id="IPR025286">
    <property type="entry name" value="MOFRL_assoc_dom"/>
</dbReference>
<reference evidence="4 5" key="1">
    <citation type="journal article" date="2019" name="Int. J. Syst. Evol. Microbiol.">
        <title>The Global Catalogue of Microorganisms (GCM) 10K type strain sequencing project: providing services to taxonomists for standard genome sequencing and annotation.</title>
        <authorList>
            <consortium name="The Broad Institute Genomics Platform"/>
            <consortium name="The Broad Institute Genome Sequencing Center for Infectious Disease"/>
            <person name="Wu L."/>
            <person name="Ma J."/>
        </authorList>
    </citation>
    <scope>NUCLEOTIDE SEQUENCE [LARGE SCALE GENOMIC DNA]</scope>
    <source>
        <strain evidence="4 5">SKJ47</strain>
    </source>
</reference>
<organism evidence="4 5">
    <name type="scientific">Halopenitus salinus</name>
    <dbReference type="NCBI Taxonomy" id="1198295"/>
    <lineage>
        <taxon>Archaea</taxon>
        <taxon>Methanobacteriati</taxon>
        <taxon>Methanobacteriota</taxon>
        <taxon>Stenosarchaea group</taxon>
        <taxon>Halobacteria</taxon>
        <taxon>Halobacteriales</taxon>
        <taxon>Haloferacaceae</taxon>
        <taxon>Halopenitus</taxon>
    </lineage>
</organism>
<dbReference type="Gene3D" id="3.40.1480.10">
    <property type="entry name" value="MOFRL domain"/>
    <property type="match status" value="1"/>
</dbReference>
<dbReference type="RefSeq" id="WP_379745071.1">
    <property type="nucleotide sequence ID" value="NZ_JBHSVN010000001.1"/>
</dbReference>
<dbReference type="SUPFAM" id="SSF82544">
    <property type="entry name" value="GckA/TtuD-like"/>
    <property type="match status" value="1"/>
</dbReference>
<keyword evidence="4" id="KW-0418">Kinase</keyword>
<dbReference type="Proteomes" id="UP001596296">
    <property type="component" value="Unassembled WGS sequence"/>
</dbReference>
<proteinExistence type="predicted"/>
<keyword evidence="4" id="KW-0808">Transferase</keyword>
<evidence type="ECO:0000256" key="1">
    <source>
        <dbReference type="SAM" id="MobiDB-lite"/>
    </source>
</evidence>
<evidence type="ECO:0000313" key="5">
    <source>
        <dbReference type="Proteomes" id="UP001596296"/>
    </source>
</evidence>
<dbReference type="InterPro" id="IPR039760">
    <property type="entry name" value="MOFRL_protein"/>
</dbReference>
<feature type="domain" description="MOFRL-associated" evidence="3">
    <location>
        <begin position="31"/>
        <end position="269"/>
    </location>
</feature>
<keyword evidence="5" id="KW-1185">Reference proteome</keyword>
<feature type="region of interest" description="Disordered" evidence="1">
    <location>
        <begin position="1"/>
        <end position="22"/>
    </location>
</feature>
<dbReference type="GO" id="GO:0016301">
    <property type="term" value="F:kinase activity"/>
    <property type="evidence" value="ECO:0007669"/>
    <property type="project" value="UniProtKB-KW"/>
</dbReference>
<name>A0ABD5V2L0_9EURY</name>
<evidence type="ECO:0000259" key="2">
    <source>
        <dbReference type="Pfam" id="PF05161"/>
    </source>
</evidence>
<dbReference type="PANTHER" id="PTHR12227">
    <property type="entry name" value="GLYCERATE KINASE"/>
    <property type="match status" value="1"/>
</dbReference>
<dbReference type="AlphaFoldDB" id="A0ABD5V2L0"/>